<comment type="caution">
    <text evidence="1">The sequence shown here is derived from an EMBL/GenBank/DDBJ whole genome shotgun (WGS) entry which is preliminary data.</text>
</comment>
<proteinExistence type="predicted"/>
<gene>
    <name evidence="1" type="ORF">DM819_02280</name>
</gene>
<sequence>MAESPPSRILKGLQNFLTGVFGMWRAYCQLETADCSDAWVNPWRALYPQSAWSTPYKGSFNER</sequence>
<dbReference type="Proteomes" id="UP000704738">
    <property type="component" value="Unassembled WGS sequence"/>
</dbReference>
<reference evidence="1 2" key="1">
    <citation type="submission" date="2018-06" db="EMBL/GenBank/DDBJ databases">
        <title>Bacteria isolated from soil of Wuhan.</title>
        <authorList>
            <person name="Xiang W."/>
            <person name="Huang C."/>
        </authorList>
    </citation>
    <scope>NUCLEOTIDE SEQUENCE [LARGE SCALE GENOMIC DNA]</scope>
    <source>
        <strain evidence="2">xwS4</strain>
    </source>
</reference>
<accession>A0ABD6MTH8</accession>
<name>A0ABD6MTH8_9PSED</name>
<dbReference type="EMBL" id="QJRE01000086">
    <property type="protein sequence ID" value="NWL44717.1"/>
    <property type="molecule type" value="Genomic_DNA"/>
</dbReference>
<evidence type="ECO:0000313" key="2">
    <source>
        <dbReference type="Proteomes" id="UP000704738"/>
    </source>
</evidence>
<evidence type="ECO:0000313" key="1">
    <source>
        <dbReference type="EMBL" id="NWL44717.1"/>
    </source>
</evidence>
<dbReference type="AlphaFoldDB" id="A0ABD6MTH8"/>
<organism evidence="1 2">
    <name type="scientific">Pseudomonas hunanensis</name>
    <dbReference type="NCBI Taxonomy" id="1247546"/>
    <lineage>
        <taxon>Bacteria</taxon>
        <taxon>Pseudomonadati</taxon>
        <taxon>Pseudomonadota</taxon>
        <taxon>Gammaproteobacteria</taxon>
        <taxon>Pseudomonadales</taxon>
        <taxon>Pseudomonadaceae</taxon>
        <taxon>Pseudomonas</taxon>
    </lineage>
</organism>
<protein>
    <submittedName>
        <fullName evidence="1">Uncharacterized protein</fullName>
    </submittedName>
</protein>